<dbReference type="GO" id="GO:0005789">
    <property type="term" value="C:endoplasmic reticulum membrane"/>
    <property type="evidence" value="ECO:0007669"/>
    <property type="project" value="TreeGrafter"/>
</dbReference>
<sequence length="278" mass="30610">MSDSSEGVNVGAWGEPTSSIDWCEDNYAVSYYVAEWWNTLSNIPIVILCILAWHKAHHRSTFLPPHLRSAYLWLLLVFCGSTVFHATLSYAGQLLDELPMIAGVCAYHVALSSRDSVGAFAGRTSTRIATATTLAIGLLMYLLRDSPLPLQLSYGSLTVALVVRSVMLYRSVEVPARRSLFLAMLVYGSAFLLWITECAICGLVKPFAFHAWWHLLSGTGTLIWIQFLAAYVLGSSRTVALVHHPRGLAHILPFIAIDKTVPSTESHTPHPSLSAVRQ</sequence>
<feature type="binding site" evidence="7">
    <location>
        <position position="35"/>
    </location>
    <ligand>
        <name>Ca(2+)</name>
        <dbReference type="ChEBI" id="CHEBI:29108"/>
    </ligand>
</feature>
<feature type="transmembrane region" description="Helical" evidence="9">
    <location>
        <begin position="150"/>
        <end position="169"/>
    </location>
</feature>
<dbReference type="GO" id="GO:0016811">
    <property type="term" value="F:hydrolase activity, acting on carbon-nitrogen (but not peptide) bonds, in linear amides"/>
    <property type="evidence" value="ECO:0007669"/>
    <property type="project" value="InterPro"/>
</dbReference>
<feature type="binding site" evidence="7">
    <location>
        <position position="21"/>
    </location>
    <ligand>
        <name>Ca(2+)</name>
        <dbReference type="ChEBI" id="CHEBI:29108"/>
    </ligand>
</feature>
<organism evidence="10 11">
    <name type="scientific">Thecamonas trahens ATCC 50062</name>
    <dbReference type="NCBI Taxonomy" id="461836"/>
    <lineage>
        <taxon>Eukaryota</taxon>
        <taxon>Apusozoa</taxon>
        <taxon>Apusomonadida</taxon>
        <taxon>Apusomonadidae</taxon>
        <taxon>Thecamonas</taxon>
    </lineage>
</organism>
<dbReference type="OrthoDB" id="187171at2759"/>
<keyword evidence="3 9" id="KW-0812">Transmembrane</keyword>
<protein>
    <submittedName>
        <fullName evidence="10">Alkaline ceramidase 3</fullName>
    </submittedName>
</protein>
<dbReference type="Pfam" id="PF05875">
    <property type="entry name" value="Ceramidase"/>
    <property type="match status" value="1"/>
</dbReference>
<dbReference type="GO" id="GO:0006672">
    <property type="term" value="P:ceramide metabolic process"/>
    <property type="evidence" value="ECO:0007669"/>
    <property type="project" value="InterPro"/>
</dbReference>
<dbReference type="GO" id="GO:0046872">
    <property type="term" value="F:metal ion binding"/>
    <property type="evidence" value="ECO:0007669"/>
    <property type="project" value="UniProtKB-KW"/>
</dbReference>
<feature type="binding site" evidence="8">
    <location>
        <position position="210"/>
    </location>
    <ligand>
        <name>Zn(2+)</name>
        <dbReference type="ChEBI" id="CHEBI:29105"/>
        <note>catalytic</note>
    </ligand>
</feature>
<dbReference type="OMA" id="SIDWCEL"/>
<evidence type="ECO:0000256" key="8">
    <source>
        <dbReference type="PIRSR" id="PIRSR608901-2"/>
    </source>
</evidence>
<feature type="binding site" evidence="7">
    <location>
        <position position="24"/>
    </location>
    <ligand>
        <name>Ca(2+)</name>
        <dbReference type="ChEBI" id="CHEBI:29108"/>
    </ligand>
</feature>
<keyword evidence="7" id="KW-0106">Calcium</keyword>
<dbReference type="EMBL" id="GL349455">
    <property type="protein sequence ID" value="KNC49359.1"/>
    <property type="molecule type" value="Genomic_DNA"/>
</dbReference>
<keyword evidence="5 9" id="KW-1133">Transmembrane helix</keyword>
<keyword evidence="7" id="KW-0479">Metal-binding</keyword>
<dbReference type="AlphaFoldDB" id="A0A0L0DAG9"/>
<dbReference type="RefSeq" id="XP_013757784.1">
    <property type="nucleotide sequence ID" value="XM_013902330.1"/>
</dbReference>
<feature type="transmembrane region" description="Helical" evidence="9">
    <location>
        <begin position="36"/>
        <end position="54"/>
    </location>
</feature>
<dbReference type="Proteomes" id="UP000054408">
    <property type="component" value="Unassembled WGS sequence"/>
</dbReference>
<keyword evidence="4" id="KW-0378">Hydrolase</keyword>
<dbReference type="eggNOG" id="KOG2329">
    <property type="taxonomic scope" value="Eukaryota"/>
</dbReference>
<proteinExistence type="inferred from homology"/>
<evidence type="ECO:0000256" key="3">
    <source>
        <dbReference type="ARBA" id="ARBA00022692"/>
    </source>
</evidence>
<keyword evidence="8" id="KW-0862">Zinc</keyword>
<feature type="binding site" evidence="8">
    <location>
        <position position="214"/>
    </location>
    <ligand>
        <name>Zn(2+)</name>
        <dbReference type="ChEBI" id="CHEBI:29105"/>
        <note>catalytic</note>
    </ligand>
</feature>
<accession>A0A0L0DAG9</accession>
<feature type="binding site" evidence="7">
    <location>
        <position position="22"/>
    </location>
    <ligand>
        <name>Ca(2+)</name>
        <dbReference type="ChEBI" id="CHEBI:29108"/>
    </ligand>
</feature>
<dbReference type="PANTHER" id="PTHR46187:SF3">
    <property type="entry name" value="ALKALINE CERAMIDASE 3"/>
    <property type="match status" value="1"/>
</dbReference>
<dbReference type="PANTHER" id="PTHR46187">
    <property type="entry name" value="ALKALINE CERAMIDASE 3"/>
    <property type="match status" value="1"/>
</dbReference>
<name>A0A0L0DAG9_THETB</name>
<dbReference type="InterPro" id="IPR008901">
    <property type="entry name" value="ACER"/>
</dbReference>
<evidence type="ECO:0000256" key="4">
    <source>
        <dbReference type="ARBA" id="ARBA00022801"/>
    </source>
</evidence>
<evidence type="ECO:0000256" key="7">
    <source>
        <dbReference type="PIRSR" id="PIRSR608901-1"/>
    </source>
</evidence>
<feature type="transmembrane region" description="Helical" evidence="9">
    <location>
        <begin position="181"/>
        <end position="205"/>
    </location>
</feature>
<evidence type="ECO:0000256" key="1">
    <source>
        <dbReference type="ARBA" id="ARBA00004141"/>
    </source>
</evidence>
<evidence type="ECO:0000256" key="5">
    <source>
        <dbReference type="ARBA" id="ARBA00022989"/>
    </source>
</evidence>
<comment type="similarity">
    <text evidence="2">Belongs to the alkaline ceramidase family.</text>
</comment>
<comment type="subcellular location">
    <subcellularLocation>
        <location evidence="1">Membrane</location>
        <topology evidence="1">Multi-pass membrane protein</topology>
    </subcellularLocation>
</comment>
<dbReference type="STRING" id="461836.A0A0L0DAG9"/>
<dbReference type="GeneID" id="25564786"/>
<comment type="cofactor">
    <cofactor evidence="8">
        <name>Zn(2+)</name>
        <dbReference type="ChEBI" id="CHEBI:29105"/>
    </cofactor>
</comment>
<feature type="transmembrane region" description="Helical" evidence="9">
    <location>
        <begin position="211"/>
        <end position="233"/>
    </location>
</feature>
<evidence type="ECO:0000256" key="6">
    <source>
        <dbReference type="ARBA" id="ARBA00023136"/>
    </source>
</evidence>
<gene>
    <name evidence="10" type="ORF">AMSG_05357</name>
</gene>
<evidence type="ECO:0000256" key="2">
    <source>
        <dbReference type="ARBA" id="ARBA00009780"/>
    </source>
</evidence>
<feature type="binding site" evidence="7">
    <location>
        <position position="26"/>
    </location>
    <ligand>
        <name>Ca(2+)</name>
        <dbReference type="ChEBI" id="CHEBI:29108"/>
    </ligand>
</feature>
<keyword evidence="6 9" id="KW-0472">Membrane</keyword>
<evidence type="ECO:0000313" key="11">
    <source>
        <dbReference type="Proteomes" id="UP000054408"/>
    </source>
</evidence>
<keyword evidence="11" id="KW-1185">Reference proteome</keyword>
<feature type="binding site" evidence="8">
    <location>
        <position position="85"/>
    </location>
    <ligand>
        <name>Zn(2+)</name>
        <dbReference type="ChEBI" id="CHEBI:29105"/>
        <note>catalytic</note>
    </ligand>
</feature>
<reference evidence="10 11" key="1">
    <citation type="submission" date="2010-05" db="EMBL/GenBank/DDBJ databases">
        <title>The Genome Sequence of Thecamonas trahens ATCC 50062.</title>
        <authorList>
            <consortium name="The Broad Institute Genome Sequencing Platform"/>
            <person name="Russ C."/>
            <person name="Cuomo C."/>
            <person name="Shea T."/>
            <person name="Young S.K."/>
            <person name="Zeng Q."/>
            <person name="Koehrsen M."/>
            <person name="Haas B."/>
            <person name="Borodovsky M."/>
            <person name="Guigo R."/>
            <person name="Alvarado L."/>
            <person name="Berlin A."/>
            <person name="Bochicchio J."/>
            <person name="Borenstein D."/>
            <person name="Chapman S."/>
            <person name="Chen Z."/>
            <person name="Freedman E."/>
            <person name="Gellesch M."/>
            <person name="Goldberg J."/>
            <person name="Griggs A."/>
            <person name="Gujja S."/>
            <person name="Heilman E."/>
            <person name="Heiman D."/>
            <person name="Hepburn T."/>
            <person name="Howarth C."/>
            <person name="Jen D."/>
            <person name="Larson L."/>
            <person name="Mehta T."/>
            <person name="Park D."/>
            <person name="Pearson M."/>
            <person name="Roberts A."/>
            <person name="Saif S."/>
            <person name="Shenoy N."/>
            <person name="Sisk P."/>
            <person name="Stolte C."/>
            <person name="Sykes S."/>
            <person name="Thomson T."/>
            <person name="Walk T."/>
            <person name="White J."/>
            <person name="Yandava C."/>
            <person name="Burger G."/>
            <person name="Gray M.W."/>
            <person name="Holland P.W.H."/>
            <person name="King N."/>
            <person name="Lang F.B.F."/>
            <person name="Roger A.J."/>
            <person name="Ruiz-Trillo I."/>
            <person name="Lander E."/>
            <person name="Nusbaum C."/>
        </authorList>
    </citation>
    <scope>NUCLEOTIDE SEQUENCE [LARGE SCALE GENOMIC DNA]</scope>
    <source>
        <strain evidence="10 11">ATCC 50062</strain>
    </source>
</reference>
<evidence type="ECO:0000256" key="9">
    <source>
        <dbReference type="SAM" id="Phobius"/>
    </source>
</evidence>
<evidence type="ECO:0000313" key="10">
    <source>
        <dbReference type="EMBL" id="KNC49359.1"/>
    </source>
</evidence>
<feature type="transmembrane region" description="Helical" evidence="9">
    <location>
        <begin position="70"/>
        <end position="92"/>
    </location>
</feature>